<dbReference type="Proteomes" id="UP000321525">
    <property type="component" value="Unassembled WGS sequence"/>
</dbReference>
<dbReference type="InterPro" id="IPR021550">
    <property type="entry name" value="DUF2897"/>
</dbReference>
<keyword evidence="4" id="KW-1185">Reference proteome</keyword>
<reference evidence="3 5" key="1">
    <citation type="submission" date="2019-07" db="EMBL/GenBank/DDBJ databases">
        <title>Genomes of sea-ice associated Colwellia species.</title>
        <authorList>
            <person name="Bowman J.P."/>
        </authorList>
    </citation>
    <scope>NUCLEOTIDE SEQUENCE [LARGE SCALE GENOMIC DNA]</scope>
    <source>
        <strain evidence="2 4">ACAM 607</strain>
        <strain evidence="3 5">IC036</strain>
    </source>
</reference>
<organism evidence="3 5">
    <name type="scientific">Colwellia hornerae</name>
    <dbReference type="NCBI Taxonomy" id="89402"/>
    <lineage>
        <taxon>Bacteria</taxon>
        <taxon>Pseudomonadati</taxon>
        <taxon>Pseudomonadota</taxon>
        <taxon>Gammaproteobacteria</taxon>
        <taxon>Alteromonadales</taxon>
        <taxon>Colwelliaceae</taxon>
        <taxon>Colwellia</taxon>
    </lineage>
</organism>
<evidence type="ECO:0000313" key="5">
    <source>
        <dbReference type="Proteomes" id="UP000321917"/>
    </source>
</evidence>
<evidence type="ECO:0000256" key="1">
    <source>
        <dbReference type="SAM" id="Phobius"/>
    </source>
</evidence>
<sequence length="55" mass="6293">MSIFVIFIIIIALGSIVGGVMVLKKSAQKFNLNKEQLTRIKERSKEQEEKDKKVD</sequence>
<keyword evidence="1" id="KW-1133">Transmembrane helix</keyword>
<feature type="transmembrane region" description="Helical" evidence="1">
    <location>
        <begin position="6"/>
        <end position="23"/>
    </location>
</feature>
<dbReference type="AlphaFoldDB" id="A0A5C6QDA4"/>
<dbReference type="EMBL" id="VOLR01000019">
    <property type="protein sequence ID" value="TWX57503.1"/>
    <property type="molecule type" value="Genomic_DNA"/>
</dbReference>
<gene>
    <name evidence="2" type="ORF">ESZ26_13835</name>
    <name evidence="3" type="ORF">ESZ27_09985</name>
</gene>
<protein>
    <submittedName>
        <fullName evidence="3">DUF2897 family protein</fullName>
    </submittedName>
</protein>
<evidence type="ECO:0000313" key="4">
    <source>
        <dbReference type="Proteomes" id="UP000321525"/>
    </source>
</evidence>
<keyword evidence="1" id="KW-0812">Transmembrane</keyword>
<accession>A0A5C6QDA4</accession>
<evidence type="ECO:0000313" key="2">
    <source>
        <dbReference type="EMBL" id="TWX57503.1"/>
    </source>
</evidence>
<evidence type="ECO:0000313" key="3">
    <source>
        <dbReference type="EMBL" id="TWX67006.1"/>
    </source>
</evidence>
<dbReference type="Proteomes" id="UP000321917">
    <property type="component" value="Unassembled WGS sequence"/>
</dbReference>
<dbReference type="EMBL" id="VOLQ01000016">
    <property type="protein sequence ID" value="TWX67006.1"/>
    <property type="molecule type" value="Genomic_DNA"/>
</dbReference>
<dbReference type="Pfam" id="PF11446">
    <property type="entry name" value="DUF2897"/>
    <property type="match status" value="1"/>
</dbReference>
<keyword evidence="1" id="KW-0472">Membrane</keyword>
<dbReference type="RefSeq" id="WP_146800061.1">
    <property type="nucleotide sequence ID" value="NZ_VOLP01000018.1"/>
</dbReference>
<proteinExistence type="predicted"/>
<comment type="caution">
    <text evidence="3">The sequence shown here is derived from an EMBL/GenBank/DDBJ whole genome shotgun (WGS) entry which is preliminary data.</text>
</comment>
<name>A0A5C6QDA4_9GAMM</name>